<evidence type="ECO:0000256" key="2">
    <source>
        <dbReference type="ARBA" id="ARBA00023163"/>
    </source>
</evidence>
<sequence length="564" mass="64273">MPKSSRASQELLRAKRKSKRCASLTALIRRLNPDVDIEDALRTTNIPSGSVQLRDFHRNIGIPASIDEFEWSEASITSPAGARKATLDGMASLPTANTEAGFLVDTYFMCYNTSYPILHEHTFRQKYQDRHQIQSRSSWHTIFYIVFAIGNWIRGGTSESKQCVYYSAARSCMSMQMLESGTLLTVQVFLLMGNYLQKQDRPNTGYNFIGIAYRMALGLGLHREVPAGTKRDSLIHERRRVIWWIVYCFDSGFSLTTVMHAEFDITLVNGSSNNVLCYHCTSTTSFHWEFVYRSVISAPKGVSLDLKASRSLDHQLKTWKLSLPLYFTARDIPDWFRGPRAVIIWKELNLRMMLWWGSYRLCNLASDAEDAQSMCHYIAIETIQDITTFCLDYPDNIHAGLSWYATYFLFQATVVLSIHYLKPHYMSGSNFEAVNKELWILSTSRARNCLANLSRGNEAATRCLAVLDRIRDQSQQSHESTSTPSVAMPAANFNLDNLHTQHDLENDDMHPTSFEIDPSLQILFRDTSWNGDLFEGLEGFPIIAEPEVFDYMPSNGLLADTPHE</sequence>
<comment type="caution">
    <text evidence="5">The sequence shown here is derived from an EMBL/GenBank/DDBJ whole genome shotgun (WGS) entry which is preliminary data.</text>
</comment>
<dbReference type="CDD" id="cd12148">
    <property type="entry name" value="fungal_TF_MHR"/>
    <property type="match status" value="1"/>
</dbReference>
<dbReference type="AlphaFoldDB" id="A0A225AXQ1"/>
<dbReference type="PANTHER" id="PTHR47424">
    <property type="entry name" value="REGULATORY PROTEIN GAL4"/>
    <property type="match status" value="1"/>
</dbReference>
<dbReference type="OrthoDB" id="3364175at2759"/>
<dbReference type="GO" id="GO:0000981">
    <property type="term" value="F:DNA-binding transcription factor activity, RNA polymerase II-specific"/>
    <property type="evidence" value="ECO:0007669"/>
    <property type="project" value="TreeGrafter"/>
</dbReference>
<dbReference type="EMBL" id="LFMY01000006">
    <property type="protein sequence ID" value="OKL59756.1"/>
    <property type="molecule type" value="Genomic_DNA"/>
</dbReference>
<keyword evidence="1" id="KW-0805">Transcription regulation</keyword>
<dbReference type="Proteomes" id="UP000214365">
    <property type="component" value="Unassembled WGS sequence"/>
</dbReference>
<keyword evidence="2" id="KW-0804">Transcription</keyword>
<protein>
    <recommendedName>
        <fullName evidence="4">Xylanolytic transcriptional activator regulatory domain-containing protein</fullName>
    </recommendedName>
</protein>
<dbReference type="GO" id="GO:0005634">
    <property type="term" value="C:nucleus"/>
    <property type="evidence" value="ECO:0007669"/>
    <property type="project" value="TreeGrafter"/>
</dbReference>
<dbReference type="GeneID" id="31004255"/>
<dbReference type="GO" id="GO:0000978">
    <property type="term" value="F:RNA polymerase II cis-regulatory region sequence-specific DNA binding"/>
    <property type="evidence" value="ECO:0007669"/>
    <property type="project" value="TreeGrafter"/>
</dbReference>
<evidence type="ECO:0000313" key="6">
    <source>
        <dbReference type="Proteomes" id="UP000214365"/>
    </source>
</evidence>
<dbReference type="GO" id="GO:0000435">
    <property type="term" value="P:positive regulation of transcription from RNA polymerase II promoter by galactose"/>
    <property type="evidence" value="ECO:0007669"/>
    <property type="project" value="TreeGrafter"/>
</dbReference>
<feature type="domain" description="Xylanolytic transcriptional activator regulatory" evidence="4">
    <location>
        <begin position="205"/>
        <end position="276"/>
    </location>
</feature>
<dbReference type="GO" id="GO:0008270">
    <property type="term" value="F:zinc ion binding"/>
    <property type="evidence" value="ECO:0007669"/>
    <property type="project" value="InterPro"/>
</dbReference>
<accession>A0A225AXQ1</accession>
<dbReference type="SMART" id="SM00906">
    <property type="entry name" value="Fungal_trans"/>
    <property type="match status" value="1"/>
</dbReference>
<keyword evidence="6" id="KW-1185">Reference proteome</keyword>
<evidence type="ECO:0000256" key="1">
    <source>
        <dbReference type="ARBA" id="ARBA00023015"/>
    </source>
</evidence>
<keyword evidence="3" id="KW-0539">Nucleus</keyword>
<dbReference type="RefSeq" id="XP_020119877.1">
    <property type="nucleotide sequence ID" value="XM_020267226.1"/>
</dbReference>
<evidence type="ECO:0000313" key="5">
    <source>
        <dbReference type="EMBL" id="OKL59756.1"/>
    </source>
</evidence>
<gene>
    <name evidence="5" type="ORF">UA08_04500</name>
</gene>
<name>A0A225AXQ1_TALAT</name>
<dbReference type="Pfam" id="PF04082">
    <property type="entry name" value="Fungal_trans"/>
    <property type="match status" value="1"/>
</dbReference>
<reference evidence="5 6" key="1">
    <citation type="submission" date="2015-06" db="EMBL/GenBank/DDBJ databases">
        <title>Talaromyces atroroseus IBT 11181 draft genome.</title>
        <authorList>
            <person name="Rasmussen K.B."/>
            <person name="Rasmussen S."/>
            <person name="Petersen B."/>
            <person name="Sicheritz-Ponten T."/>
            <person name="Mortensen U.H."/>
            <person name="Thrane U."/>
        </authorList>
    </citation>
    <scope>NUCLEOTIDE SEQUENCE [LARGE SCALE GENOMIC DNA]</scope>
    <source>
        <strain evidence="5 6">IBT 11181</strain>
    </source>
</reference>
<evidence type="ECO:0000256" key="3">
    <source>
        <dbReference type="ARBA" id="ARBA00023242"/>
    </source>
</evidence>
<dbReference type="GO" id="GO:0006351">
    <property type="term" value="P:DNA-templated transcription"/>
    <property type="evidence" value="ECO:0007669"/>
    <property type="project" value="InterPro"/>
</dbReference>
<proteinExistence type="predicted"/>
<dbReference type="InterPro" id="IPR051127">
    <property type="entry name" value="Fungal_SecMet_Regulators"/>
</dbReference>
<dbReference type="PANTHER" id="PTHR47424:SF2">
    <property type="entry name" value="TRANSCRIPTION FACTOR DOMAIN-CONTAINING PROTEIN-RELATED"/>
    <property type="match status" value="1"/>
</dbReference>
<organism evidence="5 6">
    <name type="scientific">Talaromyces atroroseus</name>
    <dbReference type="NCBI Taxonomy" id="1441469"/>
    <lineage>
        <taxon>Eukaryota</taxon>
        <taxon>Fungi</taxon>
        <taxon>Dikarya</taxon>
        <taxon>Ascomycota</taxon>
        <taxon>Pezizomycotina</taxon>
        <taxon>Eurotiomycetes</taxon>
        <taxon>Eurotiomycetidae</taxon>
        <taxon>Eurotiales</taxon>
        <taxon>Trichocomaceae</taxon>
        <taxon>Talaromyces</taxon>
        <taxon>Talaromyces sect. Trachyspermi</taxon>
    </lineage>
</organism>
<dbReference type="InterPro" id="IPR007219">
    <property type="entry name" value="XnlR_reg_dom"/>
</dbReference>
<evidence type="ECO:0000259" key="4">
    <source>
        <dbReference type="SMART" id="SM00906"/>
    </source>
</evidence>